<evidence type="ECO:0000313" key="3">
    <source>
        <dbReference type="Proteomes" id="UP000609531"/>
    </source>
</evidence>
<dbReference type="EMBL" id="JAEKJA010000007">
    <property type="protein sequence ID" value="MBJ3776297.1"/>
    <property type="molecule type" value="Genomic_DNA"/>
</dbReference>
<name>A0A934IM09_9HYPH</name>
<keyword evidence="3" id="KW-1185">Reference proteome</keyword>
<dbReference type="InterPro" id="IPR039022">
    <property type="entry name" value="KaiB-like"/>
</dbReference>
<dbReference type="Proteomes" id="UP000609531">
    <property type="component" value="Unassembled WGS sequence"/>
</dbReference>
<dbReference type="GO" id="GO:0048511">
    <property type="term" value="P:rhythmic process"/>
    <property type="evidence" value="ECO:0007669"/>
    <property type="project" value="InterPro"/>
</dbReference>
<dbReference type="AlphaFoldDB" id="A0A934IM09"/>
<dbReference type="RefSeq" id="WP_198882165.1">
    <property type="nucleotide sequence ID" value="NZ_JAEKJA010000007.1"/>
</dbReference>
<evidence type="ECO:0000259" key="1">
    <source>
        <dbReference type="SMART" id="SM01248"/>
    </source>
</evidence>
<organism evidence="2 3">
    <name type="scientific">Acuticoccus mangrovi</name>
    <dbReference type="NCBI Taxonomy" id="2796142"/>
    <lineage>
        <taxon>Bacteria</taxon>
        <taxon>Pseudomonadati</taxon>
        <taxon>Pseudomonadota</taxon>
        <taxon>Alphaproteobacteria</taxon>
        <taxon>Hyphomicrobiales</taxon>
        <taxon>Amorphaceae</taxon>
        <taxon>Acuticoccus</taxon>
    </lineage>
</organism>
<sequence length="98" mass="10438">MEIVLYVFGDAPNSSRARRNLAAFCHANPAMTQRFEVVDLITEPERGVTDRVVVTPHVVVKSASMVRHIIGDLSDTTALAEACAGVVATQSVDDAKAG</sequence>
<comment type="caution">
    <text evidence="2">The sequence shown here is derived from an EMBL/GenBank/DDBJ whole genome shotgun (WGS) entry which is preliminary data.</text>
</comment>
<dbReference type="PANTHER" id="PTHR41709">
    <property type="entry name" value="KAIB-LIKE PROTEIN 1"/>
    <property type="match status" value="1"/>
</dbReference>
<gene>
    <name evidence="2" type="ORF">JCR33_11390</name>
</gene>
<dbReference type="SUPFAM" id="SSF52833">
    <property type="entry name" value="Thioredoxin-like"/>
    <property type="match status" value="1"/>
</dbReference>
<dbReference type="SMART" id="SM01248">
    <property type="entry name" value="KaiB"/>
    <property type="match status" value="1"/>
</dbReference>
<dbReference type="InterPro" id="IPR011649">
    <property type="entry name" value="KaiB_domain"/>
</dbReference>
<dbReference type="Gene3D" id="3.40.30.10">
    <property type="entry name" value="Glutaredoxin"/>
    <property type="match status" value="1"/>
</dbReference>
<evidence type="ECO:0000313" key="2">
    <source>
        <dbReference type="EMBL" id="MBJ3776297.1"/>
    </source>
</evidence>
<feature type="domain" description="KaiB" evidence="1">
    <location>
        <begin position="4"/>
        <end position="85"/>
    </location>
</feature>
<dbReference type="PANTHER" id="PTHR41709:SF2">
    <property type="entry name" value="CIRCADIAN CLOCK PROTEIN KAIB2"/>
    <property type="match status" value="1"/>
</dbReference>
<accession>A0A934IM09</accession>
<dbReference type="InterPro" id="IPR036249">
    <property type="entry name" value="Thioredoxin-like_sf"/>
</dbReference>
<dbReference type="Pfam" id="PF07689">
    <property type="entry name" value="KaiB"/>
    <property type="match status" value="1"/>
</dbReference>
<proteinExistence type="predicted"/>
<reference evidence="2" key="1">
    <citation type="submission" date="2020-12" db="EMBL/GenBank/DDBJ databases">
        <title>Bacterial taxonomy.</title>
        <authorList>
            <person name="Pan X."/>
        </authorList>
    </citation>
    <scope>NUCLEOTIDE SEQUENCE</scope>
    <source>
        <strain evidence="2">B2012</strain>
    </source>
</reference>
<protein>
    <recommendedName>
        <fullName evidence="1">KaiB domain-containing protein</fullName>
    </recommendedName>
</protein>